<dbReference type="RefSeq" id="WP_141287324.1">
    <property type="nucleotide sequence ID" value="NZ_BAAAEW010000026.1"/>
</dbReference>
<evidence type="ECO:0000313" key="1">
    <source>
        <dbReference type="EMBL" id="GAA0761251.1"/>
    </source>
</evidence>
<keyword evidence="2" id="KW-1185">Reference proteome</keyword>
<accession>A0ABN1KC66</accession>
<dbReference type="Proteomes" id="UP001500279">
    <property type="component" value="Unassembled WGS sequence"/>
</dbReference>
<reference evidence="1 2" key="1">
    <citation type="journal article" date="2019" name="Int. J. Syst. Evol. Microbiol.">
        <title>The Global Catalogue of Microorganisms (GCM) 10K type strain sequencing project: providing services to taxonomists for standard genome sequencing and annotation.</title>
        <authorList>
            <consortium name="The Broad Institute Genomics Platform"/>
            <consortium name="The Broad Institute Genome Sequencing Center for Infectious Disease"/>
            <person name="Wu L."/>
            <person name="Ma J."/>
        </authorList>
    </citation>
    <scope>NUCLEOTIDE SEQUENCE [LARGE SCALE GENOMIC DNA]</scope>
    <source>
        <strain evidence="1 2">JCM 15503</strain>
    </source>
</reference>
<dbReference type="EMBL" id="BAAAEW010000026">
    <property type="protein sequence ID" value="GAA0761251.1"/>
    <property type="molecule type" value="Genomic_DNA"/>
</dbReference>
<protein>
    <recommendedName>
        <fullName evidence="3">Roadblock/LAMTOR2 domain-containing protein</fullName>
    </recommendedName>
</protein>
<evidence type="ECO:0000313" key="2">
    <source>
        <dbReference type="Proteomes" id="UP001500279"/>
    </source>
</evidence>
<name>A0ABN1KC66_9BURK</name>
<evidence type="ECO:0008006" key="3">
    <source>
        <dbReference type="Google" id="ProtNLM"/>
    </source>
</evidence>
<organism evidence="1 2">
    <name type="scientific">Ideonella azotifigens</name>
    <dbReference type="NCBI Taxonomy" id="513160"/>
    <lineage>
        <taxon>Bacteria</taxon>
        <taxon>Pseudomonadati</taxon>
        <taxon>Pseudomonadota</taxon>
        <taxon>Betaproteobacteria</taxon>
        <taxon>Burkholderiales</taxon>
        <taxon>Sphaerotilaceae</taxon>
        <taxon>Ideonella</taxon>
    </lineage>
</organism>
<proteinExistence type="predicted"/>
<comment type="caution">
    <text evidence="1">The sequence shown here is derived from an EMBL/GenBank/DDBJ whole genome shotgun (WGS) entry which is preliminary data.</text>
</comment>
<sequence length="124" mass="14195">MPHRIAEHLQRMLDSTEGVVACALVDATSGLVWHRCGPESAGDETLWEAAIDYWRLYGRQRGHFEVLGELGAAVMYHQHGVLAVLPCRHETELLMVCRAEHQAVDWRGWQRRVRKLALEIEDLI</sequence>
<gene>
    <name evidence="1" type="ORF">GCM10009107_44810</name>
</gene>